<dbReference type="EMBL" id="VSSQ01116106">
    <property type="protein sequence ID" value="MPN51213.1"/>
    <property type="molecule type" value="Genomic_DNA"/>
</dbReference>
<dbReference type="AlphaFoldDB" id="A0A645IVK3"/>
<name>A0A645IVK3_9ZZZZ</name>
<comment type="caution">
    <text evidence="1">The sequence shown here is derived from an EMBL/GenBank/DDBJ whole genome shotgun (WGS) entry which is preliminary data.</text>
</comment>
<protein>
    <submittedName>
        <fullName evidence="1">Uncharacterized protein</fullName>
    </submittedName>
</protein>
<proteinExistence type="predicted"/>
<evidence type="ECO:0000313" key="1">
    <source>
        <dbReference type="EMBL" id="MPN51213.1"/>
    </source>
</evidence>
<organism evidence="1">
    <name type="scientific">bioreactor metagenome</name>
    <dbReference type="NCBI Taxonomy" id="1076179"/>
    <lineage>
        <taxon>unclassified sequences</taxon>
        <taxon>metagenomes</taxon>
        <taxon>ecological metagenomes</taxon>
    </lineage>
</organism>
<gene>
    <name evidence="1" type="ORF">SDC9_198855</name>
</gene>
<reference evidence="1" key="1">
    <citation type="submission" date="2019-08" db="EMBL/GenBank/DDBJ databases">
        <authorList>
            <person name="Kucharzyk K."/>
            <person name="Murdoch R.W."/>
            <person name="Higgins S."/>
            <person name="Loffler F."/>
        </authorList>
    </citation>
    <scope>NUCLEOTIDE SEQUENCE</scope>
</reference>
<accession>A0A645IVK3</accession>
<sequence length="142" mass="15877">MKRAHPVGMILLDPDSRDHRYGIGDRTAERHQVKEVVHKCGCVHQQYEYNGYAQQEEVWQDGLAFFIAVGKRFGQEVLPAHGVHQPDGGDPKAEQACADCKEHGGNTEDDRPCVPAQLLECGDDEKFHCDRTGSVNLQKILP</sequence>